<keyword evidence="12" id="KW-1185">Reference proteome</keyword>
<dbReference type="AlphaFoldDB" id="F2NWZ7"/>
<comment type="subcellular location">
    <subcellularLocation>
        <location evidence="2">Cell membrane</location>
        <topology evidence="2">Single-pass membrane protein</topology>
    </subcellularLocation>
</comment>
<dbReference type="KEGG" id="tsu:Tresu_0233"/>
<dbReference type="GeneID" id="302997471"/>
<evidence type="ECO:0000256" key="2">
    <source>
        <dbReference type="ARBA" id="ARBA00004162"/>
    </source>
</evidence>
<dbReference type="Pfam" id="PF03748">
    <property type="entry name" value="FliL"/>
    <property type="match status" value="1"/>
</dbReference>
<dbReference type="GO" id="GO:0009425">
    <property type="term" value="C:bacterial-type flagellum basal body"/>
    <property type="evidence" value="ECO:0007669"/>
    <property type="project" value="InterPro"/>
</dbReference>
<evidence type="ECO:0000256" key="9">
    <source>
        <dbReference type="ARBA" id="ARBA00023136"/>
    </source>
</evidence>
<dbReference type="GO" id="GO:0006935">
    <property type="term" value="P:chemotaxis"/>
    <property type="evidence" value="ECO:0007669"/>
    <property type="project" value="UniProtKB-KW"/>
</dbReference>
<evidence type="ECO:0000256" key="8">
    <source>
        <dbReference type="ARBA" id="ARBA00022989"/>
    </source>
</evidence>
<keyword evidence="5 10" id="KW-0145">Chemotaxis</keyword>
<protein>
    <recommendedName>
        <fullName evidence="10">Flagellar protein FliL</fullName>
    </recommendedName>
</protein>
<keyword evidence="11" id="KW-0282">Flagellum</keyword>
<keyword evidence="8 10" id="KW-1133">Transmembrane helix</keyword>
<dbReference type="OrthoDB" id="361137at2"/>
<keyword evidence="4 10" id="KW-1003">Cell membrane</keyword>
<evidence type="ECO:0000256" key="10">
    <source>
        <dbReference type="RuleBase" id="RU364125"/>
    </source>
</evidence>
<dbReference type="EMBL" id="CP002631">
    <property type="protein sequence ID" value="AEB13196.1"/>
    <property type="molecule type" value="Genomic_DNA"/>
</dbReference>
<evidence type="ECO:0000256" key="1">
    <source>
        <dbReference type="ARBA" id="ARBA00002254"/>
    </source>
</evidence>
<evidence type="ECO:0000313" key="12">
    <source>
        <dbReference type="Proteomes" id="UP000006852"/>
    </source>
</evidence>
<dbReference type="RefSeq" id="WP_013700507.1">
    <property type="nucleotide sequence ID" value="NC_015385.1"/>
</dbReference>
<evidence type="ECO:0000256" key="4">
    <source>
        <dbReference type="ARBA" id="ARBA00022475"/>
    </source>
</evidence>
<keyword evidence="6 10" id="KW-0812">Transmembrane</keyword>
<keyword evidence="11" id="KW-0969">Cilium</keyword>
<organism evidence="11 12">
    <name type="scientific">Treponema succinifaciens (strain ATCC 33096 / DSM 2489 / 6091)</name>
    <dbReference type="NCBI Taxonomy" id="869209"/>
    <lineage>
        <taxon>Bacteria</taxon>
        <taxon>Pseudomonadati</taxon>
        <taxon>Spirochaetota</taxon>
        <taxon>Spirochaetia</taxon>
        <taxon>Spirochaetales</taxon>
        <taxon>Treponemataceae</taxon>
        <taxon>Treponema</taxon>
    </lineage>
</organism>
<dbReference type="HOGENOM" id="CLU_136268_0_0_12"/>
<dbReference type="eggNOG" id="COG1580">
    <property type="taxonomic scope" value="Bacteria"/>
</dbReference>
<dbReference type="InterPro" id="IPR005503">
    <property type="entry name" value="FliL"/>
</dbReference>
<feature type="transmembrane region" description="Helical" evidence="10">
    <location>
        <begin position="9"/>
        <end position="31"/>
    </location>
</feature>
<gene>
    <name evidence="11" type="ordered locus">Tresu_0233</name>
</gene>
<keyword evidence="7 10" id="KW-0283">Flagellar rotation</keyword>
<comment type="function">
    <text evidence="1 10">Controls the rotational direction of flagella during chemotaxis.</text>
</comment>
<evidence type="ECO:0000256" key="5">
    <source>
        <dbReference type="ARBA" id="ARBA00022500"/>
    </source>
</evidence>
<evidence type="ECO:0000256" key="3">
    <source>
        <dbReference type="ARBA" id="ARBA00008281"/>
    </source>
</evidence>
<dbReference type="Proteomes" id="UP000006852">
    <property type="component" value="Chromosome"/>
</dbReference>
<sequence length="165" mass="19048">MNLNKLNRFLFALAAAILLTIIIVTIAFYIFTKENPASAYRKSDPSPKKITNMNTGKEKSMNAFTDIGQLRIFTKQISEKDEQVVIVVSPWFSYPAEDKALFEELSLKERQIKSIFTNYFSALTFSQIRAKGENLIKEELLQKINENLVMGQIRAVYFNDYIFIE</sequence>
<proteinExistence type="inferred from homology"/>
<dbReference type="GO" id="GO:0005886">
    <property type="term" value="C:plasma membrane"/>
    <property type="evidence" value="ECO:0007669"/>
    <property type="project" value="UniProtKB-SubCell"/>
</dbReference>
<evidence type="ECO:0000256" key="6">
    <source>
        <dbReference type="ARBA" id="ARBA00022692"/>
    </source>
</evidence>
<comment type="similarity">
    <text evidence="3 10">Belongs to the FliL family.</text>
</comment>
<accession>F2NWZ7</accession>
<reference evidence="11 12" key="1">
    <citation type="journal article" date="2011" name="Stand. Genomic Sci.">
        <title>Complete genome sequence of Treponema succinifaciens type strain (6091).</title>
        <authorList>
            <person name="Han C."/>
            <person name="Gronow S."/>
            <person name="Teshima H."/>
            <person name="Lapidus A."/>
            <person name="Nolan M."/>
            <person name="Lucas S."/>
            <person name="Hammon N."/>
            <person name="Deshpande S."/>
            <person name="Cheng J.F."/>
            <person name="Zeytun A."/>
            <person name="Tapia R."/>
            <person name="Goodwin L."/>
            <person name="Pitluck S."/>
            <person name="Liolios K."/>
            <person name="Pagani I."/>
            <person name="Ivanova N."/>
            <person name="Mavromatis K."/>
            <person name="Mikhailova N."/>
            <person name="Huntemann M."/>
            <person name="Pati A."/>
            <person name="Chen A."/>
            <person name="Palaniappan K."/>
            <person name="Land M."/>
            <person name="Hauser L."/>
            <person name="Brambilla E.M."/>
            <person name="Rohde M."/>
            <person name="Goker M."/>
            <person name="Woyke T."/>
            <person name="Bristow J."/>
            <person name="Eisen J.A."/>
            <person name="Markowitz V."/>
            <person name="Hugenholtz P."/>
            <person name="Kyrpides N.C."/>
            <person name="Klenk H.P."/>
            <person name="Detter J.C."/>
        </authorList>
    </citation>
    <scope>NUCLEOTIDE SEQUENCE [LARGE SCALE GENOMIC DNA]</scope>
    <source>
        <strain evidence="12">ATCC 33096 / DSM 2489 / 6091</strain>
    </source>
</reference>
<evidence type="ECO:0000256" key="7">
    <source>
        <dbReference type="ARBA" id="ARBA00022779"/>
    </source>
</evidence>
<reference evidence="12" key="2">
    <citation type="submission" date="2011-04" db="EMBL/GenBank/DDBJ databases">
        <title>The complete genome of chromosome of Treponema succinifaciens DSM 2489.</title>
        <authorList>
            <person name="Lucas S."/>
            <person name="Copeland A."/>
            <person name="Lapidus A."/>
            <person name="Bruce D."/>
            <person name="Goodwin L."/>
            <person name="Pitluck S."/>
            <person name="Peters L."/>
            <person name="Kyrpides N."/>
            <person name="Mavromatis K."/>
            <person name="Ivanova N."/>
            <person name="Ovchinnikova G."/>
            <person name="Teshima H."/>
            <person name="Detter J.C."/>
            <person name="Tapia R."/>
            <person name="Han C."/>
            <person name="Land M."/>
            <person name="Hauser L."/>
            <person name="Markowitz V."/>
            <person name="Cheng J.-F."/>
            <person name="Hugenholtz P."/>
            <person name="Woyke T."/>
            <person name="Wu D."/>
            <person name="Gronow S."/>
            <person name="Wellnitz S."/>
            <person name="Brambilla E."/>
            <person name="Klenk H.-P."/>
            <person name="Eisen J.A."/>
        </authorList>
    </citation>
    <scope>NUCLEOTIDE SEQUENCE [LARGE SCALE GENOMIC DNA]</scope>
    <source>
        <strain evidence="12">ATCC 33096 / DSM 2489 / 6091</strain>
    </source>
</reference>
<dbReference type="STRING" id="869209.Tresu_0233"/>
<keyword evidence="9 10" id="KW-0472">Membrane</keyword>
<dbReference type="GO" id="GO:0071973">
    <property type="term" value="P:bacterial-type flagellum-dependent cell motility"/>
    <property type="evidence" value="ECO:0007669"/>
    <property type="project" value="InterPro"/>
</dbReference>
<evidence type="ECO:0000313" key="11">
    <source>
        <dbReference type="EMBL" id="AEB13196.1"/>
    </source>
</evidence>
<name>F2NWZ7_TRES6</name>
<keyword evidence="11" id="KW-0966">Cell projection</keyword>